<feature type="signal peptide" evidence="1">
    <location>
        <begin position="1"/>
        <end position="26"/>
    </location>
</feature>
<reference evidence="2" key="1">
    <citation type="submission" date="2020-07" db="EMBL/GenBank/DDBJ databases">
        <title>Ethylene signaling mediates host invasion by parasitic plants.</title>
        <authorList>
            <person name="Yoshida S."/>
        </authorList>
    </citation>
    <scope>NUCLEOTIDE SEQUENCE</scope>
    <source>
        <strain evidence="2">Okayama</strain>
    </source>
</reference>
<evidence type="ECO:0000313" key="2">
    <source>
        <dbReference type="EMBL" id="GFQ06901.1"/>
    </source>
</evidence>
<accession>A0A830D4A8</accession>
<comment type="caution">
    <text evidence="2">The sequence shown here is derived from an EMBL/GenBank/DDBJ whole genome shotgun (WGS) entry which is preliminary data.</text>
</comment>
<proteinExistence type="predicted"/>
<organism evidence="2 3">
    <name type="scientific">Phtheirospermum japonicum</name>
    <dbReference type="NCBI Taxonomy" id="374723"/>
    <lineage>
        <taxon>Eukaryota</taxon>
        <taxon>Viridiplantae</taxon>
        <taxon>Streptophyta</taxon>
        <taxon>Embryophyta</taxon>
        <taxon>Tracheophyta</taxon>
        <taxon>Spermatophyta</taxon>
        <taxon>Magnoliopsida</taxon>
        <taxon>eudicotyledons</taxon>
        <taxon>Gunneridae</taxon>
        <taxon>Pentapetalae</taxon>
        <taxon>asterids</taxon>
        <taxon>lamiids</taxon>
        <taxon>Lamiales</taxon>
        <taxon>Orobanchaceae</taxon>
        <taxon>Orobanchaceae incertae sedis</taxon>
        <taxon>Phtheirospermum</taxon>
    </lineage>
</organism>
<feature type="chain" id="PRO_5032310402" evidence="1">
    <location>
        <begin position="27"/>
        <end position="166"/>
    </location>
</feature>
<name>A0A830D4A8_9LAMI</name>
<gene>
    <name evidence="2" type="ORF">PHJA_002834100</name>
</gene>
<keyword evidence="3" id="KW-1185">Reference proteome</keyword>
<protein>
    <submittedName>
        <fullName evidence="2">Uncharacterized protein</fullName>
    </submittedName>
</protein>
<evidence type="ECO:0000313" key="3">
    <source>
        <dbReference type="Proteomes" id="UP000653305"/>
    </source>
</evidence>
<dbReference type="PANTHER" id="PTHR34458">
    <property type="entry name" value="POLLEN OLE E 1 ALLERGEN AND EXTENSIN FAMILY PROTEIN-RELATED"/>
    <property type="match status" value="1"/>
</dbReference>
<evidence type="ECO:0000256" key="1">
    <source>
        <dbReference type="SAM" id="SignalP"/>
    </source>
</evidence>
<keyword evidence="1" id="KW-0732">Signal</keyword>
<dbReference type="PANTHER" id="PTHR34458:SF11">
    <property type="entry name" value="MD-2-RELATED LIPID-RECOGNITION DOMAIN-CONTAINING PROTEIN"/>
    <property type="match status" value="1"/>
</dbReference>
<dbReference type="EMBL" id="BMAC01001335">
    <property type="protein sequence ID" value="GFQ06901.1"/>
    <property type="molecule type" value="Genomic_DNA"/>
</dbReference>
<sequence length="166" mass="17208">MASNNRVSAVFLIALLFAASYPLAHGRWATLRGLRVDGRLCCTSTGNCPVLGGQGVAGVPVSLNCTITGASFTAGQGTTSANGAFDIFTTVPTLLKHLQSSLFKPPPIIPCVATARLPLDSAVICPVLSAVNDTLVSNIQNVGETFSTNTGLIRTATITEFVRLGM</sequence>
<dbReference type="AlphaFoldDB" id="A0A830D4A8"/>
<dbReference type="Proteomes" id="UP000653305">
    <property type="component" value="Unassembled WGS sequence"/>
</dbReference>
<dbReference type="InterPro" id="IPR040404">
    <property type="entry name" value="Phylloplanin-like"/>
</dbReference>